<dbReference type="InterPro" id="IPR040079">
    <property type="entry name" value="Glutathione_S-Trfase"/>
</dbReference>
<dbReference type="SFLD" id="SFLDS00019">
    <property type="entry name" value="Glutathione_Transferase_(cytos"/>
    <property type="match status" value="1"/>
</dbReference>
<dbReference type="InterPro" id="IPR026928">
    <property type="entry name" value="FAX/IsoI-like"/>
</dbReference>
<dbReference type="Proteomes" id="UP001168540">
    <property type="component" value="Unassembled WGS sequence"/>
</dbReference>
<name>A0ABT7XJT2_9NEIS</name>
<evidence type="ECO:0000259" key="1">
    <source>
        <dbReference type="Pfam" id="PF17171"/>
    </source>
</evidence>
<dbReference type="PANTHER" id="PTHR12289:SF41">
    <property type="entry name" value="FAILED AXON CONNECTIONS-RELATED"/>
    <property type="match status" value="1"/>
</dbReference>
<dbReference type="CDD" id="cd03193">
    <property type="entry name" value="GST_C_Metaxin"/>
    <property type="match status" value="1"/>
</dbReference>
<dbReference type="InterPro" id="IPR033468">
    <property type="entry name" value="Metaxin_GST"/>
</dbReference>
<dbReference type="Pfam" id="PF17171">
    <property type="entry name" value="GST_C_6"/>
    <property type="match status" value="1"/>
</dbReference>
<dbReference type="RefSeq" id="WP_289828582.1">
    <property type="nucleotide sequence ID" value="NZ_JAUEDK010000005.1"/>
</dbReference>
<evidence type="ECO:0000313" key="3">
    <source>
        <dbReference type="EMBL" id="MDN0074035.1"/>
    </source>
</evidence>
<dbReference type="Gene3D" id="3.40.30.10">
    <property type="entry name" value="Glutaredoxin"/>
    <property type="match status" value="1"/>
</dbReference>
<feature type="domain" description="Thioredoxin-like fold" evidence="2">
    <location>
        <begin position="18"/>
        <end position="114"/>
    </location>
</feature>
<dbReference type="SUPFAM" id="SSF52833">
    <property type="entry name" value="Thioredoxin-like"/>
    <property type="match status" value="1"/>
</dbReference>
<feature type="domain" description="Metaxin glutathione S-transferase" evidence="1">
    <location>
        <begin position="164"/>
        <end position="225"/>
    </location>
</feature>
<gene>
    <name evidence="3" type="ORF">QU481_03925</name>
</gene>
<dbReference type="SFLD" id="SFLDG01180">
    <property type="entry name" value="SUF1"/>
    <property type="match status" value="1"/>
</dbReference>
<reference evidence="3" key="1">
    <citation type="submission" date="2023-06" db="EMBL/GenBank/DDBJ databases">
        <authorList>
            <person name="Zhang S."/>
        </authorList>
    </citation>
    <scope>NUCLEOTIDE SEQUENCE</scope>
    <source>
        <strain evidence="3">SG2303</strain>
    </source>
</reference>
<proteinExistence type="predicted"/>
<dbReference type="SUPFAM" id="SSF47616">
    <property type="entry name" value="GST C-terminal domain-like"/>
    <property type="match status" value="1"/>
</dbReference>
<dbReference type="CDD" id="cd03080">
    <property type="entry name" value="GST_N_Metaxin_like"/>
    <property type="match status" value="1"/>
</dbReference>
<accession>A0ABT7XJT2</accession>
<dbReference type="InterPro" id="IPR036249">
    <property type="entry name" value="Thioredoxin-like_sf"/>
</dbReference>
<sequence length="238" mass="27021">MITLYTFGPYFGLPDPSPFVMKAEVLLKLSGLPYQINHRGLRGAPKGKLPYIDDNGQKVADSTLIRLYLERQYRIDFDAGYSAQERALAWSVEKMFEEHLYFAMVYIRWMIDANFQCGPLGFFEQVPAPMRSMVVAMIRRKVRQSLHGQGMGRHSEAEINEMAGRDLDAIATLLGDKPYLLGENACGADATVYAFLAGTFCPTFETPLRHWGERQPNLRDYVDRLHARFYPDLEPAGG</sequence>
<evidence type="ECO:0000313" key="4">
    <source>
        <dbReference type="Proteomes" id="UP001168540"/>
    </source>
</evidence>
<comment type="caution">
    <text evidence="3">The sequence shown here is derived from an EMBL/GenBank/DDBJ whole genome shotgun (WGS) entry which is preliminary data.</text>
</comment>
<dbReference type="Pfam" id="PF17172">
    <property type="entry name" value="GST_N_4"/>
    <property type="match status" value="1"/>
</dbReference>
<dbReference type="PANTHER" id="PTHR12289">
    <property type="entry name" value="METAXIN RELATED"/>
    <property type="match status" value="1"/>
</dbReference>
<protein>
    <submittedName>
        <fullName evidence="3">Glutathione S-transferase family protein</fullName>
    </submittedName>
</protein>
<dbReference type="SFLD" id="SFLDG01200">
    <property type="entry name" value="SUF1.1"/>
    <property type="match status" value="1"/>
</dbReference>
<dbReference type="Gene3D" id="1.20.1050.10">
    <property type="match status" value="1"/>
</dbReference>
<dbReference type="InterPro" id="IPR036282">
    <property type="entry name" value="Glutathione-S-Trfase_C_sf"/>
</dbReference>
<keyword evidence="4" id="KW-1185">Reference proteome</keyword>
<dbReference type="InterPro" id="IPR050931">
    <property type="entry name" value="Mito_Protein_Transport_Metaxin"/>
</dbReference>
<dbReference type="EMBL" id="JAUEDK010000005">
    <property type="protein sequence ID" value="MDN0074035.1"/>
    <property type="molecule type" value="Genomic_DNA"/>
</dbReference>
<evidence type="ECO:0000259" key="2">
    <source>
        <dbReference type="Pfam" id="PF17172"/>
    </source>
</evidence>
<organism evidence="3 4">
    <name type="scientific">Crenobacter oryzisoli</name>
    <dbReference type="NCBI Taxonomy" id="3056844"/>
    <lineage>
        <taxon>Bacteria</taxon>
        <taxon>Pseudomonadati</taxon>
        <taxon>Pseudomonadota</taxon>
        <taxon>Betaproteobacteria</taxon>
        <taxon>Neisseriales</taxon>
        <taxon>Neisseriaceae</taxon>
        <taxon>Crenobacter</taxon>
    </lineage>
</organism>
<dbReference type="InterPro" id="IPR012336">
    <property type="entry name" value="Thioredoxin-like_fold"/>
</dbReference>